<protein>
    <submittedName>
        <fullName evidence="2">Uncharacterized protein</fullName>
    </submittedName>
</protein>
<gene>
    <name evidence="2" type="ORF">LSAT_V11C800401410</name>
</gene>
<keyword evidence="3" id="KW-1185">Reference proteome</keyword>
<proteinExistence type="predicted"/>
<sequence>MFFRQPKISGFQNSDFNNQNNGFHNKQFSVKKLEKKSKKKALRTHHEYEDEHWPTFDDNEVNTNATPLMTSYVNDRLWSMIKELGLLTTLFEIHMTKIENS</sequence>
<evidence type="ECO:0000256" key="1">
    <source>
        <dbReference type="SAM" id="MobiDB-lite"/>
    </source>
</evidence>
<accession>A0A9R1WXF3</accession>
<evidence type="ECO:0000313" key="2">
    <source>
        <dbReference type="EMBL" id="KAJ0190149.1"/>
    </source>
</evidence>
<organism evidence="2 3">
    <name type="scientific">Lactuca sativa</name>
    <name type="common">Garden lettuce</name>
    <dbReference type="NCBI Taxonomy" id="4236"/>
    <lineage>
        <taxon>Eukaryota</taxon>
        <taxon>Viridiplantae</taxon>
        <taxon>Streptophyta</taxon>
        <taxon>Embryophyta</taxon>
        <taxon>Tracheophyta</taxon>
        <taxon>Spermatophyta</taxon>
        <taxon>Magnoliopsida</taxon>
        <taxon>eudicotyledons</taxon>
        <taxon>Gunneridae</taxon>
        <taxon>Pentapetalae</taxon>
        <taxon>asterids</taxon>
        <taxon>campanulids</taxon>
        <taxon>Asterales</taxon>
        <taxon>Asteraceae</taxon>
        <taxon>Cichorioideae</taxon>
        <taxon>Cichorieae</taxon>
        <taxon>Lactucinae</taxon>
        <taxon>Lactuca</taxon>
    </lineage>
</organism>
<feature type="compositionally biased region" description="Polar residues" evidence="1">
    <location>
        <begin position="10"/>
        <end position="28"/>
    </location>
</feature>
<dbReference type="EMBL" id="NBSK02000008">
    <property type="protein sequence ID" value="KAJ0190149.1"/>
    <property type="molecule type" value="Genomic_DNA"/>
</dbReference>
<evidence type="ECO:0000313" key="3">
    <source>
        <dbReference type="Proteomes" id="UP000235145"/>
    </source>
</evidence>
<feature type="region of interest" description="Disordered" evidence="1">
    <location>
        <begin position="1"/>
        <end position="29"/>
    </location>
</feature>
<dbReference type="Proteomes" id="UP000235145">
    <property type="component" value="Unassembled WGS sequence"/>
</dbReference>
<comment type="caution">
    <text evidence="2">The sequence shown here is derived from an EMBL/GenBank/DDBJ whole genome shotgun (WGS) entry which is preliminary data.</text>
</comment>
<reference evidence="2 3" key="1">
    <citation type="journal article" date="2017" name="Nat. Commun.">
        <title>Genome assembly with in vitro proximity ligation data and whole-genome triplication in lettuce.</title>
        <authorList>
            <person name="Reyes-Chin-Wo S."/>
            <person name="Wang Z."/>
            <person name="Yang X."/>
            <person name="Kozik A."/>
            <person name="Arikit S."/>
            <person name="Song C."/>
            <person name="Xia L."/>
            <person name="Froenicke L."/>
            <person name="Lavelle D.O."/>
            <person name="Truco M.J."/>
            <person name="Xia R."/>
            <person name="Zhu S."/>
            <person name="Xu C."/>
            <person name="Xu H."/>
            <person name="Xu X."/>
            <person name="Cox K."/>
            <person name="Korf I."/>
            <person name="Meyers B.C."/>
            <person name="Michelmore R.W."/>
        </authorList>
    </citation>
    <scope>NUCLEOTIDE SEQUENCE [LARGE SCALE GENOMIC DNA]</scope>
    <source>
        <strain evidence="3">cv. Salinas</strain>
        <tissue evidence="2">Seedlings</tissue>
    </source>
</reference>
<name>A0A9R1WXF3_LACSA</name>
<dbReference type="AlphaFoldDB" id="A0A9R1WXF3"/>